<organism evidence="1 2">
    <name type="scientific">Claviceps aff. purpurea</name>
    <dbReference type="NCBI Taxonomy" id="1967640"/>
    <lineage>
        <taxon>Eukaryota</taxon>
        <taxon>Fungi</taxon>
        <taxon>Dikarya</taxon>
        <taxon>Ascomycota</taxon>
        <taxon>Pezizomycotina</taxon>
        <taxon>Sordariomycetes</taxon>
        <taxon>Hypocreomycetidae</taxon>
        <taxon>Hypocreales</taxon>
        <taxon>Clavicipitaceae</taxon>
        <taxon>Claviceps</taxon>
    </lineage>
</organism>
<evidence type="ECO:0000313" key="1">
    <source>
        <dbReference type="EMBL" id="KAG6292178.1"/>
    </source>
</evidence>
<accession>A0A9P7QG95</accession>
<dbReference type="AlphaFoldDB" id="A0A9P7QG95"/>
<name>A0A9P7QG95_9HYPO</name>
<reference evidence="1 2" key="1">
    <citation type="journal article" date="2020" name="bioRxiv">
        <title>Whole genome comparisons of ergot fungi reveals the divergence and evolution of species within the genus Claviceps are the result of varying mechanisms driving genome evolution and host range expansion.</title>
        <authorList>
            <person name="Wyka S.A."/>
            <person name="Mondo S.J."/>
            <person name="Liu M."/>
            <person name="Dettman J."/>
            <person name="Nalam V."/>
            <person name="Broders K.D."/>
        </authorList>
    </citation>
    <scope>NUCLEOTIDE SEQUENCE [LARGE SCALE GENOMIC DNA]</scope>
    <source>
        <strain evidence="1 2">Clav52</strain>
    </source>
</reference>
<keyword evidence="2" id="KW-1185">Reference proteome</keyword>
<gene>
    <name evidence="1" type="ORF">E4U09_003536</name>
</gene>
<evidence type="ECO:0000313" key="2">
    <source>
        <dbReference type="Proteomes" id="UP000707071"/>
    </source>
</evidence>
<dbReference type="EMBL" id="SRRH01000285">
    <property type="protein sequence ID" value="KAG6292178.1"/>
    <property type="molecule type" value="Genomic_DNA"/>
</dbReference>
<protein>
    <submittedName>
        <fullName evidence="1">Uncharacterized protein</fullName>
    </submittedName>
</protein>
<comment type="caution">
    <text evidence="1">The sequence shown here is derived from an EMBL/GenBank/DDBJ whole genome shotgun (WGS) entry which is preliminary data.</text>
</comment>
<sequence>MARAGPVKSLEAGSVYVTVSLPCSYSSSTTMPIYGRKRKAACGVDIATYETHCAQGLAQEEFSWGLYFHRGRQDGIWLELRPNHNYAVEDNGDDDDSECRPRPTPFKLHRHRLSASPRLHCRVVGIIRVLCVPCILCDELTWYLDWLALESYGTASRTFIWATSMYLRTWHHIVQMLNNPMPAYGAQFDVNLFLREALRFSYENADYSIGGQLPRPIITSAYGTELDLLDETNVKQRLMLAQQHVLAQPGSVQGSSESDRNCRFLHDEVARHFGVE</sequence>
<proteinExistence type="predicted"/>
<dbReference type="Proteomes" id="UP000707071">
    <property type="component" value="Unassembled WGS sequence"/>
</dbReference>